<dbReference type="InterPro" id="IPR015422">
    <property type="entry name" value="PyrdxlP-dep_Trfase_small"/>
</dbReference>
<gene>
    <name evidence="7" type="ORF">GY24_06845</name>
</gene>
<dbReference type="InterPro" id="IPR015421">
    <property type="entry name" value="PyrdxlP-dep_Trfase_major"/>
</dbReference>
<reference evidence="7 8" key="1">
    <citation type="journal article" date="2008" name="Int. J. Syst. Evol. Microbiol.">
        <title>Leifsonia pindariensis sp. nov., isolated from the Pindari glacier of the Indian Himalayas, and emended description of the genus Leifsonia.</title>
        <authorList>
            <person name="Reddy G.S."/>
            <person name="Prabagaran S.R."/>
            <person name="Shivaji S."/>
        </authorList>
    </citation>
    <scope>NUCLEOTIDE SEQUENCE [LARGE SCALE GENOMIC DNA]</scope>
    <source>
        <strain evidence="7 8">PON 10</strain>
    </source>
</reference>
<dbReference type="InterPro" id="IPR015424">
    <property type="entry name" value="PyrdxlP-dep_Trfase"/>
</dbReference>
<dbReference type="EMBL" id="MPZN01000016">
    <property type="protein sequence ID" value="PPL19310.1"/>
    <property type="molecule type" value="Genomic_DNA"/>
</dbReference>
<dbReference type="PANTHER" id="PTHR11999">
    <property type="entry name" value="GROUP II PYRIDOXAL-5-PHOSPHATE DECARBOXYLASE"/>
    <property type="match status" value="1"/>
</dbReference>
<evidence type="ECO:0000313" key="7">
    <source>
        <dbReference type="EMBL" id="PPL19310.1"/>
    </source>
</evidence>
<keyword evidence="4 6" id="KW-0663">Pyridoxal phosphate</keyword>
<keyword evidence="7" id="KW-0808">Transferase</keyword>
<dbReference type="InterPro" id="IPR002129">
    <property type="entry name" value="PyrdxlP-dep_de-COase"/>
</dbReference>
<dbReference type="GO" id="GO:0008483">
    <property type="term" value="F:transaminase activity"/>
    <property type="evidence" value="ECO:0007669"/>
    <property type="project" value="UniProtKB-KW"/>
</dbReference>
<dbReference type="Proteomes" id="UP000237755">
    <property type="component" value="Unassembled WGS sequence"/>
</dbReference>
<protein>
    <submittedName>
        <fullName evidence="7">Aspartate aminotransferase family protein</fullName>
    </submittedName>
</protein>
<comment type="cofactor">
    <cofactor evidence="1 6">
        <name>pyridoxal 5'-phosphate</name>
        <dbReference type="ChEBI" id="CHEBI:597326"/>
    </cofactor>
</comment>
<evidence type="ECO:0000256" key="6">
    <source>
        <dbReference type="RuleBase" id="RU000382"/>
    </source>
</evidence>
<dbReference type="Gene3D" id="3.90.1150.10">
    <property type="entry name" value="Aspartate Aminotransferase, domain 1"/>
    <property type="match status" value="1"/>
</dbReference>
<evidence type="ECO:0000256" key="5">
    <source>
        <dbReference type="ARBA" id="ARBA00023239"/>
    </source>
</evidence>
<evidence type="ECO:0000256" key="1">
    <source>
        <dbReference type="ARBA" id="ARBA00001933"/>
    </source>
</evidence>
<dbReference type="InterPro" id="IPR010977">
    <property type="entry name" value="Aromatic_deC"/>
</dbReference>
<dbReference type="Pfam" id="PF00282">
    <property type="entry name" value="Pyridoxal_deC"/>
    <property type="match status" value="1"/>
</dbReference>
<keyword evidence="5 6" id="KW-0456">Lyase</keyword>
<comment type="similarity">
    <text evidence="2 6">Belongs to the group II decarboxylase family.</text>
</comment>
<keyword evidence="7" id="KW-0032">Aminotransferase</keyword>
<dbReference type="Gene3D" id="3.40.640.10">
    <property type="entry name" value="Type I PLP-dependent aspartate aminotransferase-like (Major domain)"/>
    <property type="match status" value="1"/>
</dbReference>
<keyword evidence="3" id="KW-0210">Decarboxylase</keyword>
<dbReference type="SUPFAM" id="SSF53383">
    <property type="entry name" value="PLP-dependent transferases"/>
    <property type="match status" value="1"/>
</dbReference>
<organism evidence="7 8">
    <name type="scientific">Microterricola pindariensis</name>
    <dbReference type="NCBI Taxonomy" id="478010"/>
    <lineage>
        <taxon>Bacteria</taxon>
        <taxon>Bacillati</taxon>
        <taxon>Actinomycetota</taxon>
        <taxon>Actinomycetes</taxon>
        <taxon>Micrococcales</taxon>
        <taxon>Microbacteriaceae</taxon>
        <taxon>Microterricola</taxon>
    </lineage>
</organism>
<evidence type="ECO:0000256" key="4">
    <source>
        <dbReference type="ARBA" id="ARBA00022898"/>
    </source>
</evidence>
<evidence type="ECO:0000313" key="8">
    <source>
        <dbReference type="Proteomes" id="UP000237755"/>
    </source>
</evidence>
<comment type="caution">
    <text evidence="7">The sequence shown here is derived from an EMBL/GenBank/DDBJ whole genome shotgun (WGS) entry which is preliminary data.</text>
</comment>
<name>A0ABX5AXN1_9MICO</name>
<accession>A0ABX5AXN1</accession>
<sequence>MLDTAAGVARRWLDGVFSRPIPAAHDIDQVKAAIGRELPPHGLEAESVIEQLAAAVEPGLMASQSGRFFGWVMGGTYPVALAADWLVSAWDQNAGMRDATPGVIAAEELAGEWLLQLLGLPGGADVGFVTGATAANFVGMAAGRQHVLEQAGWDVNRDGLSGAPRIRLIAGAERHGAVDLAARYLGLGEATLVPADAHGRISIAGLARALGEGSGPTIVCLQAGNIHSGAFDDFAAASALCRAAGAWQHVDGAFGLWAGAAPGLRHLTAGYELADSWATDAHKTLNVPYDCGVAIVARPTALHTAFGVHASYLLAPAAGADPFEKVPEMSRRARGVPLLATLRWLGRDGVEQLVTGLAQNASRLAEELAALPGVRILNDVVFTQVCMAMQDDEATTALGERLLAEGRVLASPSHWQDRAVLRFSVSNWATDADEVRATVDAVRAALPPR</sequence>
<evidence type="ECO:0000256" key="3">
    <source>
        <dbReference type="ARBA" id="ARBA00022793"/>
    </source>
</evidence>
<evidence type="ECO:0000256" key="2">
    <source>
        <dbReference type="ARBA" id="ARBA00009533"/>
    </source>
</evidence>
<keyword evidence="8" id="KW-1185">Reference proteome</keyword>
<proteinExistence type="inferred from homology"/>
<dbReference type="PANTHER" id="PTHR11999:SF70">
    <property type="entry name" value="MIP05841P"/>
    <property type="match status" value="1"/>
</dbReference>